<sequence length="132" mass="16096">MWRAVRIVFLFSWISDASMRQNCKYHDVVEYLNISSKQELLLYSIPKKNWEENLEVGLQFTLISILSVQEKLQVATFYFWLNMVWKNEFISWNPLDFCNITNITLPVNLFWTPHIFIDEQYLFYFPYLLNMF</sequence>
<dbReference type="InParanoid" id="A0A6P9D7M1"/>
<evidence type="ECO:0000256" key="1">
    <source>
        <dbReference type="SAM" id="SignalP"/>
    </source>
</evidence>
<dbReference type="GO" id="GO:0016020">
    <property type="term" value="C:membrane"/>
    <property type="evidence" value="ECO:0007669"/>
    <property type="project" value="InterPro"/>
</dbReference>
<name>A0A6P9D7M1_PANGU</name>
<dbReference type="GO" id="GO:0005230">
    <property type="term" value="F:extracellular ligand-gated monoatomic ion channel activity"/>
    <property type="evidence" value="ECO:0007669"/>
    <property type="project" value="InterPro"/>
</dbReference>
<feature type="chain" id="PRO_5047354205" evidence="1">
    <location>
        <begin position="20"/>
        <end position="132"/>
    </location>
</feature>
<feature type="signal peptide" evidence="1">
    <location>
        <begin position="1"/>
        <end position="19"/>
    </location>
</feature>
<dbReference type="KEGG" id="pgut:117676648"/>
<dbReference type="Proteomes" id="UP001652622">
    <property type="component" value="Unplaced"/>
</dbReference>
<protein>
    <submittedName>
        <fullName evidence="4">5-hydroxytryptamine receptor 3A-like</fullName>
    </submittedName>
</protein>
<dbReference type="SUPFAM" id="SSF63712">
    <property type="entry name" value="Nicotinic receptor ligand binding domain-like"/>
    <property type="match status" value="1"/>
</dbReference>
<organism evidence="3 4">
    <name type="scientific">Pantherophis guttatus</name>
    <name type="common">Corn snake</name>
    <name type="synonym">Elaphe guttata</name>
    <dbReference type="NCBI Taxonomy" id="94885"/>
    <lineage>
        <taxon>Eukaryota</taxon>
        <taxon>Metazoa</taxon>
        <taxon>Chordata</taxon>
        <taxon>Craniata</taxon>
        <taxon>Vertebrata</taxon>
        <taxon>Euteleostomi</taxon>
        <taxon>Lepidosauria</taxon>
        <taxon>Squamata</taxon>
        <taxon>Bifurcata</taxon>
        <taxon>Unidentata</taxon>
        <taxon>Episquamata</taxon>
        <taxon>Toxicofera</taxon>
        <taxon>Serpentes</taxon>
        <taxon>Colubroidea</taxon>
        <taxon>Colubridae</taxon>
        <taxon>Colubrinae</taxon>
        <taxon>Pantherophis</taxon>
    </lineage>
</organism>
<evidence type="ECO:0000259" key="2">
    <source>
        <dbReference type="Pfam" id="PF02931"/>
    </source>
</evidence>
<dbReference type="AlphaFoldDB" id="A0A6P9D7M1"/>
<evidence type="ECO:0000313" key="4">
    <source>
        <dbReference type="RefSeq" id="XP_034292168.2"/>
    </source>
</evidence>
<gene>
    <name evidence="4" type="primary">LOC117676648</name>
</gene>
<accession>A0A6P9D7M1</accession>
<keyword evidence="3" id="KW-1185">Reference proteome</keyword>
<dbReference type="RefSeq" id="XP_034292168.2">
    <property type="nucleotide sequence ID" value="XM_034436277.2"/>
</dbReference>
<reference evidence="4" key="1">
    <citation type="submission" date="2025-08" db="UniProtKB">
        <authorList>
            <consortium name="RefSeq"/>
        </authorList>
    </citation>
    <scope>IDENTIFICATION</scope>
    <source>
        <tissue evidence="4">Blood</tissue>
    </source>
</reference>
<dbReference type="Pfam" id="PF02931">
    <property type="entry name" value="Neur_chan_LBD"/>
    <property type="match status" value="1"/>
</dbReference>
<dbReference type="Gene3D" id="2.70.170.10">
    <property type="entry name" value="Neurotransmitter-gated ion-channel ligand-binding domain"/>
    <property type="match status" value="1"/>
</dbReference>
<dbReference type="GeneID" id="117676648"/>
<dbReference type="InterPro" id="IPR036734">
    <property type="entry name" value="Neur_chan_lig-bd_sf"/>
</dbReference>
<feature type="domain" description="Neurotransmitter-gated ion-channel ligand-binding" evidence="2">
    <location>
        <begin position="45"/>
        <end position="119"/>
    </location>
</feature>
<dbReference type="InterPro" id="IPR006202">
    <property type="entry name" value="Neur_chan_lig-bd"/>
</dbReference>
<proteinExistence type="predicted"/>
<evidence type="ECO:0000313" key="3">
    <source>
        <dbReference type="Proteomes" id="UP001652622"/>
    </source>
</evidence>
<keyword evidence="1" id="KW-0732">Signal</keyword>